<evidence type="ECO:0000259" key="1">
    <source>
        <dbReference type="Pfam" id="PF09992"/>
    </source>
</evidence>
<evidence type="ECO:0000313" key="3">
    <source>
        <dbReference type="Proteomes" id="UP001500729"/>
    </source>
</evidence>
<keyword evidence="3" id="KW-1185">Reference proteome</keyword>
<dbReference type="InterPro" id="IPR018711">
    <property type="entry name" value="NAGPA"/>
</dbReference>
<comment type="caution">
    <text evidence="2">The sequence shown here is derived from an EMBL/GenBank/DDBJ whole genome shotgun (WGS) entry which is preliminary data.</text>
</comment>
<accession>A0ABP3NNN3</accession>
<dbReference type="PANTHER" id="PTHR40446">
    <property type="entry name" value="N-ACETYLGLUCOSAMINE-1-PHOSPHODIESTER ALPHA-N-ACETYLGLUCOSAMINIDASE"/>
    <property type="match status" value="1"/>
</dbReference>
<reference evidence="3" key="1">
    <citation type="journal article" date="2019" name="Int. J. Syst. Evol. Microbiol.">
        <title>The Global Catalogue of Microorganisms (GCM) 10K type strain sequencing project: providing services to taxonomists for standard genome sequencing and annotation.</title>
        <authorList>
            <consortium name="The Broad Institute Genomics Platform"/>
            <consortium name="The Broad Institute Genome Sequencing Center for Infectious Disease"/>
            <person name="Wu L."/>
            <person name="Ma J."/>
        </authorList>
    </citation>
    <scope>NUCLEOTIDE SEQUENCE [LARGE SCALE GENOMIC DNA]</scope>
    <source>
        <strain evidence="3">JCM 10303</strain>
    </source>
</reference>
<dbReference type="Proteomes" id="UP001500729">
    <property type="component" value="Unassembled WGS sequence"/>
</dbReference>
<dbReference type="Pfam" id="PF09992">
    <property type="entry name" value="NAGPA"/>
    <property type="match status" value="1"/>
</dbReference>
<proteinExistence type="predicted"/>
<dbReference type="PANTHER" id="PTHR40446:SF2">
    <property type="entry name" value="N-ACETYLGLUCOSAMINE-1-PHOSPHODIESTER ALPHA-N-ACETYLGLUCOSAMINIDASE"/>
    <property type="match status" value="1"/>
</dbReference>
<dbReference type="EMBL" id="BAAAGS010000046">
    <property type="protein sequence ID" value="GAA0548815.1"/>
    <property type="molecule type" value="Genomic_DNA"/>
</dbReference>
<protein>
    <recommendedName>
        <fullName evidence="1">Phosphodiester glycosidase domain-containing protein</fullName>
    </recommendedName>
</protein>
<feature type="domain" description="Phosphodiester glycosidase" evidence="1">
    <location>
        <begin position="2"/>
        <end position="80"/>
    </location>
</feature>
<evidence type="ECO:0000313" key="2">
    <source>
        <dbReference type="EMBL" id="GAA0548815.1"/>
    </source>
</evidence>
<organism evidence="2 3">
    <name type="scientific">Saccharopolyspora erythraea</name>
    <name type="common">Streptomyces erythraeus</name>
    <dbReference type="NCBI Taxonomy" id="1836"/>
    <lineage>
        <taxon>Bacteria</taxon>
        <taxon>Bacillati</taxon>
        <taxon>Actinomycetota</taxon>
        <taxon>Actinomycetes</taxon>
        <taxon>Pseudonocardiales</taxon>
        <taxon>Pseudonocardiaceae</taxon>
        <taxon>Saccharopolyspora</taxon>
    </lineage>
</organism>
<gene>
    <name evidence="2" type="ORF">GCM10009533_54330</name>
</gene>
<sequence>MAGIDQAGRLLPVTVDGRRPGSSAGFTLLEAARFMRSLGAVNAMNLDSGGSTSFVVNGKPANSPSDATGERAVGDALVVVPGRRGPGVRRPTGS</sequence>
<name>A0ABP3NNN3_SACER</name>